<protein>
    <submittedName>
        <fullName evidence="1">Uncharacterized protein</fullName>
    </submittedName>
</protein>
<name>A0A346Y2L7_9ACTN</name>
<keyword evidence="2" id="KW-1185">Reference proteome</keyword>
<proteinExistence type="predicted"/>
<evidence type="ECO:0000313" key="2">
    <source>
        <dbReference type="Proteomes" id="UP000264006"/>
    </source>
</evidence>
<sequence length="952" mass="102340">MAGTSILSGTGRIRTLALIAALAVLVALAPLATSTPVAVASPVADNPETYALCGRVFPDPQAYWANGLGEETPHPGVGSPFAKGNAVCAARHYLGFEETIAGLRFMADELDVTRDFVDLIDLSRTDEFDDVLQEEMGDGHSEGNGTELGDRDERPLYMVRVTAPEDARLLGEAVAPVPTADRDHFVWSLSVHGIERAGAEGGIRAIEDLATWASQEPERLLLETEGADITTEGGRLARNLPVGEVMMRSVSYFVLPNPDGWTRGDVQEGSTAFQRFNGNGMDLNRDWPEIGYTDPSFTPWSETESRSLGKALQEVSDEWTGGIDLHGMVEANAFSYTLLGGSQRPYDENERIMEFVEQAWRDAETRLAWSPIIKPNDAPEQCVEFAGVAPNGDTHLPPGEDCDQRSYGVQYGTIWDTIEYTATGALGNWIDSPIGLDADGIDNEMMLSHLGNCGVGTCYVAEAEQLHVDGNKGLIYSMLNFELEPVDGRFDLDGTDVGYLVNPRRLVDPGVELRPTPADAVDMPDLAGTAMTSTGDTVLAEFTVDNDGSDLGPLDTQYYVAGISASVRFQNVTHQSVHVGEVRVQRFDDATQRWVERPTYGSDGAVYRVAGDHSDWNHPADGQYRVIANTLQPMRITYEVELSTAPVWDDPVQAAYDVSNMDFFTELEPWLADDTTLTAIDVDEVLSGERDLSDFDTVIAVDGAFLPGYVTDLDTYETFSQGLLDLPATGYTATDAAAMGTRLADFARAGGNVVLTDDAVQAVAFMDLGLSLDDVAVEGVYAGHAVFSNGYDHPLAAGTNNPGAAEGAGGRRQTAEPLPIGYSIEDGEDNMPNWGIAASAVEGAGGTVVTTTDGADELSSIAEIPVGAGVVRTFASVLTFPTTAYFHPHGLSSYGLTDHGYTILDNLMTWQNDAQAATPDLVDDDIAWIASDVPTRVMVDGSNQLPEAFLVD</sequence>
<dbReference type="Proteomes" id="UP000264006">
    <property type="component" value="Chromosome"/>
</dbReference>
<dbReference type="EMBL" id="CP031165">
    <property type="protein sequence ID" value="AXV08714.1"/>
    <property type="molecule type" value="Genomic_DNA"/>
</dbReference>
<dbReference type="AlphaFoldDB" id="A0A346Y2L7"/>
<reference evidence="1 2" key="1">
    <citation type="submission" date="2018-09" db="EMBL/GenBank/DDBJ databases">
        <title>Complete genome sequence of Euzebya sp. DY32-46 isolated from seawater of Pacific Ocean.</title>
        <authorList>
            <person name="Xu L."/>
            <person name="Wu Y.-H."/>
            <person name="Xu X.-W."/>
        </authorList>
    </citation>
    <scope>NUCLEOTIDE SEQUENCE [LARGE SCALE GENOMIC DNA]</scope>
    <source>
        <strain evidence="1 2">DY32-46</strain>
    </source>
</reference>
<accession>A0A346Y2L7</accession>
<dbReference type="RefSeq" id="WP_114593020.1">
    <property type="nucleotide sequence ID" value="NZ_CP031165.1"/>
</dbReference>
<dbReference type="OrthoDB" id="9758209at2"/>
<dbReference type="SUPFAM" id="SSF53187">
    <property type="entry name" value="Zn-dependent exopeptidases"/>
    <property type="match status" value="1"/>
</dbReference>
<gene>
    <name evidence="1" type="ORF">DVS28_a4046</name>
</gene>
<dbReference type="Gene3D" id="3.40.630.10">
    <property type="entry name" value="Zn peptidases"/>
    <property type="match status" value="1"/>
</dbReference>
<organism evidence="1 2">
    <name type="scientific">Euzebya pacifica</name>
    <dbReference type="NCBI Taxonomy" id="1608957"/>
    <lineage>
        <taxon>Bacteria</taxon>
        <taxon>Bacillati</taxon>
        <taxon>Actinomycetota</taxon>
        <taxon>Nitriliruptoria</taxon>
        <taxon>Euzebyales</taxon>
    </lineage>
</organism>
<dbReference type="KEGG" id="euz:DVS28_a4046"/>
<evidence type="ECO:0000313" key="1">
    <source>
        <dbReference type="EMBL" id="AXV08714.1"/>
    </source>
</evidence>